<dbReference type="HOGENOM" id="CLU_1967879_0_0_6"/>
<dbReference type="Gene3D" id="3.10.20.30">
    <property type="match status" value="1"/>
</dbReference>
<dbReference type="AlphaFoldDB" id="A1WUG9"/>
<keyword evidence="3" id="KW-1185">Reference proteome</keyword>
<dbReference type="CDD" id="cd00207">
    <property type="entry name" value="fer2"/>
    <property type="match status" value="1"/>
</dbReference>
<dbReference type="InterPro" id="IPR012675">
    <property type="entry name" value="Beta-grasp_dom_sf"/>
</dbReference>
<evidence type="ECO:0000313" key="2">
    <source>
        <dbReference type="EMBL" id="ABM61331.1"/>
    </source>
</evidence>
<dbReference type="InterPro" id="IPR001041">
    <property type="entry name" value="2Fe-2S_ferredoxin-type"/>
</dbReference>
<dbReference type="eggNOG" id="COG0633">
    <property type="taxonomic scope" value="Bacteria"/>
</dbReference>
<protein>
    <submittedName>
        <fullName evidence="2">Ferredoxin</fullName>
    </submittedName>
</protein>
<reference evidence="3" key="1">
    <citation type="submission" date="2006-12" db="EMBL/GenBank/DDBJ databases">
        <title>Complete sequence of Halorhodospira halophila SL1.</title>
        <authorList>
            <consortium name="US DOE Joint Genome Institute"/>
            <person name="Copeland A."/>
            <person name="Lucas S."/>
            <person name="Lapidus A."/>
            <person name="Barry K."/>
            <person name="Detter J.C."/>
            <person name="Glavina del Rio T."/>
            <person name="Hammon N."/>
            <person name="Israni S."/>
            <person name="Dalin E."/>
            <person name="Tice H."/>
            <person name="Pitluck S."/>
            <person name="Saunders E."/>
            <person name="Brettin T."/>
            <person name="Bruce D."/>
            <person name="Han C."/>
            <person name="Tapia R."/>
            <person name="Schmutz J."/>
            <person name="Larimer F."/>
            <person name="Land M."/>
            <person name="Hauser L."/>
            <person name="Kyrpides N."/>
            <person name="Mikhailova N."/>
            <person name="Hoff W."/>
            <person name="Richardson P."/>
        </authorList>
    </citation>
    <scope>NUCLEOTIDE SEQUENCE [LARGE SCALE GENOMIC DNA]</scope>
    <source>
        <strain evidence="3">DSM 244 / SL1</strain>
    </source>
</reference>
<evidence type="ECO:0000313" key="3">
    <source>
        <dbReference type="Proteomes" id="UP000000647"/>
    </source>
</evidence>
<dbReference type="STRING" id="349124.Hhal_0545"/>
<dbReference type="EMBL" id="CP000544">
    <property type="protein sequence ID" value="ABM61331.1"/>
    <property type="molecule type" value="Genomic_DNA"/>
</dbReference>
<name>A1WUG9_HALHL</name>
<dbReference type="InterPro" id="IPR006058">
    <property type="entry name" value="2Fe2S_fd_BS"/>
</dbReference>
<dbReference type="Proteomes" id="UP000000647">
    <property type="component" value="Chromosome"/>
</dbReference>
<feature type="domain" description="2Fe-2S ferredoxin-type" evidence="1">
    <location>
        <begin position="2"/>
        <end position="118"/>
    </location>
</feature>
<accession>A1WUG9</accession>
<dbReference type="Pfam" id="PF00111">
    <property type="entry name" value="Fer2"/>
    <property type="match status" value="1"/>
</dbReference>
<dbReference type="PROSITE" id="PS51085">
    <property type="entry name" value="2FE2S_FER_2"/>
    <property type="match status" value="1"/>
</dbReference>
<sequence>MPNVTFRHPEHGDRTVQAVAGSHTEPVLKLARRHNIPISFDCQDGQCGSCLVYVRYGVTKGTMAGPLTDREERVLLELGKVTQAEIDRMRVDDFPTNWRLMCQMVVRDEDLVIEYGHR</sequence>
<dbReference type="OrthoDB" id="9133614at2"/>
<reference evidence="2 3" key="2">
    <citation type="journal article" date="2013" name="Stand. Genomic Sci.">
        <title>Complete genome sequence of Halorhodospira halophila SL1.</title>
        <authorList>
            <person name="Challacombe J.F."/>
            <person name="Majid S."/>
            <person name="Deole R."/>
            <person name="Brettin T.S."/>
            <person name="Bruce D."/>
            <person name="Delano S.F."/>
            <person name="Detter J.C."/>
            <person name="Gleasner C.D."/>
            <person name="Han C.S."/>
            <person name="Misra M."/>
            <person name="Reitenga K.G."/>
            <person name="Mikhailova N."/>
            <person name="Woyke T."/>
            <person name="Pitluck S."/>
            <person name="Nolan M."/>
            <person name="Land M.L."/>
            <person name="Saunders E."/>
            <person name="Tapia R."/>
            <person name="Lapidus A."/>
            <person name="Ivanova N."/>
            <person name="Hoff W.D."/>
        </authorList>
    </citation>
    <scope>NUCLEOTIDE SEQUENCE [LARGE SCALE GENOMIC DNA]</scope>
    <source>
        <strain evidence="3">DSM 244 / SL1</strain>
    </source>
</reference>
<gene>
    <name evidence="2" type="ordered locus">Hhal_0545</name>
</gene>
<dbReference type="KEGG" id="hha:Hhal_0545"/>
<dbReference type="PROSITE" id="PS00197">
    <property type="entry name" value="2FE2S_FER_1"/>
    <property type="match status" value="1"/>
</dbReference>
<dbReference type="SUPFAM" id="SSF54292">
    <property type="entry name" value="2Fe-2S ferredoxin-like"/>
    <property type="match status" value="1"/>
</dbReference>
<proteinExistence type="predicted"/>
<dbReference type="GO" id="GO:0051537">
    <property type="term" value="F:2 iron, 2 sulfur cluster binding"/>
    <property type="evidence" value="ECO:0007669"/>
    <property type="project" value="InterPro"/>
</dbReference>
<evidence type="ECO:0000259" key="1">
    <source>
        <dbReference type="PROSITE" id="PS51085"/>
    </source>
</evidence>
<dbReference type="InterPro" id="IPR036010">
    <property type="entry name" value="2Fe-2S_ferredoxin-like_sf"/>
</dbReference>
<dbReference type="RefSeq" id="WP_011813354.1">
    <property type="nucleotide sequence ID" value="NC_008789.1"/>
</dbReference>
<organism evidence="2 3">
    <name type="scientific">Halorhodospira halophila (strain DSM 244 / SL1)</name>
    <name type="common">Ectothiorhodospira halophila (strain DSM 244 / SL1)</name>
    <dbReference type="NCBI Taxonomy" id="349124"/>
    <lineage>
        <taxon>Bacteria</taxon>
        <taxon>Pseudomonadati</taxon>
        <taxon>Pseudomonadota</taxon>
        <taxon>Gammaproteobacteria</taxon>
        <taxon>Chromatiales</taxon>
        <taxon>Ectothiorhodospiraceae</taxon>
        <taxon>Halorhodospira</taxon>
    </lineage>
</organism>